<dbReference type="GO" id="GO:0003978">
    <property type="term" value="F:UDP-glucose 4-epimerase activity"/>
    <property type="evidence" value="ECO:0007669"/>
    <property type="project" value="UniProtKB-EC"/>
</dbReference>
<dbReference type="AlphaFoldDB" id="A0A7W5AWT0"/>
<keyword evidence="4" id="KW-1185">Reference proteome</keyword>
<gene>
    <name evidence="3" type="ORF">FHS18_002302</name>
</gene>
<name>A0A7W5AWT0_9BACL</name>
<dbReference type="SUPFAM" id="SSF51735">
    <property type="entry name" value="NAD(P)-binding Rossmann-fold domains"/>
    <property type="match status" value="1"/>
</dbReference>
<proteinExistence type="inferred from homology"/>
<dbReference type="EMBL" id="JACHXK010000004">
    <property type="protein sequence ID" value="MBB3110235.1"/>
    <property type="molecule type" value="Genomic_DNA"/>
</dbReference>
<dbReference type="Gene3D" id="3.90.25.10">
    <property type="entry name" value="UDP-galactose 4-epimerase, domain 1"/>
    <property type="match status" value="1"/>
</dbReference>
<comment type="similarity">
    <text evidence="1">Belongs to the NAD(P)-dependent epimerase/dehydratase family.</text>
</comment>
<accession>A0A7W5AWT0</accession>
<dbReference type="RefSeq" id="WP_183600064.1">
    <property type="nucleotide sequence ID" value="NZ_JACHXK010000004.1"/>
</dbReference>
<evidence type="ECO:0000256" key="1">
    <source>
        <dbReference type="ARBA" id="ARBA00007637"/>
    </source>
</evidence>
<dbReference type="Gene3D" id="3.40.50.720">
    <property type="entry name" value="NAD(P)-binding Rossmann-like Domain"/>
    <property type="match status" value="1"/>
</dbReference>
<dbReference type="InterPro" id="IPR001509">
    <property type="entry name" value="Epimerase_deHydtase"/>
</dbReference>
<reference evidence="3 4" key="1">
    <citation type="submission" date="2020-08" db="EMBL/GenBank/DDBJ databases">
        <title>Genomic Encyclopedia of Type Strains, Phase III (KMG-III): the genomes of soil and plant-associated and newly described type strains.</title>
        <authorList>
            <person name="Whitman W."/>
        </authorList>
    </citation>
    <scope>NUCLEOTIDE SEQUENCE [LARGE SCALE GENOMIC DNA]</scope>
    <source>
        <strain evidence="3 4">CECT 5862</strain>
    </source>
</reference>
<sequence length="306" mass="33534">MIAVVTGGAGFIGSRLVEALVKQDAVVHVLDNGSTGRIDAVHPLAIVHQVDIRDPEAKAIVNAIKPDMLFHLAAQADVQRSIQDPGFDASVNIAGTLNMLDACREAGVRKFVFASTSAVYGSLQKRKLSVTDRTEPISYYGLSKLVAEHYIRLYHAFFGLHYTILRYGNVYGPGQTSKGEGGVIAIFMEKLQADLPLPVNGDGEQTRDFIYVDDVAQANIAAIANGDQGTFHVSTGRRTSVNKVVQVLQRIRKDEIIVQYREARAGDIRDSCLDNRQSQASLSWKPVTSLSEGLRLTHQSWQQRST</sequence>
<dbReference type="EC" id="5.1.3.2" evidence="3"/>
<protein>
    <submittedName>
        <fullName evidence="3">UDP-glucose 4-epimerase</fullName>
        <ecNumber evidence="3">5.1.3.2</ecNumber>
    </submittedName>
</protein>
<evidence type="ECO:0000313" key="3">
    <source>
        <dbReference type="EMBL" id="MBB3110235.1"/>
    </source>
</evidence>
<dbReference type="PANTHER" id="PTHR43000">
    <property type="entry name" value="DTDP-D-GLUCOSE 4,6-DEHYDRATASE-RELATED"/>
    <property type="match status" value="1"/>
</dbReference>
<evidence type="ECO:0000259" key="2">
    <source>
        <dbReference type="Pfam" id="PF01370"/>
    </source>
</evidence>
<feature type="domain" description="NAD-dependent epimerase/dehydratase" evidence="2">
    <location>
        <begin position="4"/>
        <end position="229"/>
    </location>
</feature>
<dbReference type="Pfam" id="PF01370">
    <property type="entry name" value="Epimerase"/>
    <property type="match status" value="1"/>
</dbReference>
<keyword evidence="3" id="KW-0413">Isomerase</keyword>
<comment type="caution">
    <text evidence="3">The sequence shown here is derived from an EMBL/GenBank/DDBJ whole genome shotgun (WGS) entry which is preliminary data.</text>
</comment>
<evidence type="ECO:0000313" key="4">
    <source>
        <dbReference type="Proteomes" id="UP000570361"/>
    </source>
</evidence>
<organism evidence="3 4">
    <name type="scientific">Paenibacillus phyllosphaerae</name>
    <dbReference type="NCBI Taxonomy" id="274593"/>
    <lineage>
        <taxon>Bacteria</taxon>
        <taxon>Bacillati</taxon>
        <taxon>Bacillota</taxon>
        <taxon>Bacilli</taxon>
        <taxon>Bacillales</taxon>
        <taxon>Paenibacillaceae</taxon>
        <taxon>Paenibacillus</taxon>
    </lineage>
</organism>
<dbReference type="InterPro" id="IPR036291">
    <property type="entry name" value="NAD(P)-bd_dom_sf"/>
</dbReference>
<dbReference type="Proteomes" id="UP000570361">
    <property type="component" value="Unassembled WGS sequence"/>
</dbReference>